<dbReference type="EMBL" id="CAJVQC010029472">
    <property type="protein sequence ID" value="CAG8742723.1"/>
    <property type="molecule type" value="Genomic_DNA"/>
</dbReference>
<protein>
    <submittedName>
        <fullName evidence="1">22741_t:CDS:1</fullName>
    </submittedName>
</protein>
<organism evidence="1 2">
    <name type="scientific">Racocetra persica</name>
    <dbReference type="NCBI Taxonomy" id="160502"/>
    <lineage>
        <taxon>Eukaryota</taxon>
        <taxon>Fungi</taxon>
        <taxon>Fungi incertae sedis</taxon>
        <taxon>Mucoromycota</taxon>
        <taxon>Glomeromycotina</taxon>
        <taxon>Glomeromycetes</taxon>
        <taxon>Diversisporales</taxon>
        <taxon>Gigasporaceae</taxon>
        <taxon>Racocetra</taxon>
    </lineage>
</organism>
<feature type="non-terminal residue" evidence="1">
    <location>
        <position position="46"/>
    </location>
</feature>
<evidence type="ECO:0000313" key="1">
    <source>
        <dbReference type="EMBL" id="CAG8742723.1"/>
    </source>
</evidence>
<accession>A0ACA9QCA5</accession>
<evidence type="ECO:0000313" key="2">
    <source>
        <dbReference type="Proteomes" id="UP000789920"/>
    </source>
</evidence>
<proteinExistence type="predicted"/>
<comment type="caution">
    <text evidence="1">The sequence shown here is derived from an EMBL/GenBank/DDBJ whole genome shotgun (WGS) entry which is preliminary data.</text>
</comment>
<keyword evidence="2" id="KW-1185">Reference proteome</keyword>
<dbReference type="Proteomes" id="UP000789920">
    <property type="component" value="Unassembled WGS sequence"/>
</dbReference>
<sequence length="46" mass="5204">MARKKIELAKNGISRKKVVNVGEEIADELQLPKKSNIIDKNNDKKV</sequence>
<reference evidence="1" key="1">
    <citation type="submission" date="2021-06" db="EMBL/GenBank/DDBJ databases">
        <authorList>
            <person name="Kallberg Y."/>
            <person name="Tangrot J."/>
            <person name="Rosling A."/>
        </authorList>
    </citation>
    <scope>NUCLEOTIDE SEQUENCE</scope>
    <source>
        <strain evidence="1">MA461A</strain>
    </source>
</reference>
<gene>
    <name evidence="1" type="ORF">RPERSI_LOCUS13317</name>
</gene>
<name>A0ACA9QCA5_9GLOM</name>